<name>A0A2P8F8J6_9BACT</name>
<organism evidence="1 2">
    <name type="scientific">Chitinophaga ginsengisoli</name>
    <dbReference type="NCBI Taxonomy" id="363837"/>
    <lineage>
        <taxon>Bacteria</taxon>
        <taxon>Pseudomonadati</taxon>
        <taxon>Bacteroidota</taxon>
        <taxon>Chitinophagia</taxon>
        <taxon>Chitinophagales</taxon>
        <taxon>Chitinophagaceae</taxon>
        <taxon>Chitinophaga</taxon>
    </lineage>
</organism>
<dbReference type="Proteomes" id="UP000240978">
    <property type="component" value="Unassembled WGS sequence"/>
</dbReference>
<accession>A0A2P8F8J6</accession>
<evidence type="ECO:0000313" key="2">
    <source>
        <dbReference type="Proteomes" id="UP000240978"/>
    </source>
</evidence>
<keyword evidence="2" id="KW-1185">Reference proteome</keyword>
<dbReference type="OrthoDB" id="1245845at2"/>
<proteinExistence type="predicted"/>
<evidence type="ECO:0000313" key="1">
    <source>
        <dbReference type="EMBL" id="PSL18050.1"/>
    </source>
</evidence>
<gene>
    <name evidence="1" type="ORF">CLV42_1391</name>
</gene>
<dbReference type="EMBL" id="PYGK01000039">
    <property type="protein sequence ID" value="PSL18050.1"/>
    <property type="molecule type" value="Genomic_DNA"/>
</dbReference>
<comment type="caution">
    <text evidence="1">The sequence shown here is derived from an EMBL/GenBank/DDBJ whole genome shotgun (WGS) entry which is preliminary data.</text>
</comment>
<reference evidence="1 2" key="1">
    <citation type="submission" date="2018-03" db="EMBL/GenBank/DDBJ databases">
        <title>Genomic Encyclopedia of Archaeal and Bacterial Type Strains, Phase II (KMG-II): from individual species to whole genera.</title>
        <authorList>
            <person name="Goeker M."/>
        </authorList>
    </citation>
    <scope>NUCLEOTIDE SEQUENCE [LARGE SCALE GENOMIC DNA]</scope>
    <source>
        <strain evidence="1 2">DSM 18107</strain>
    </source>
</reference>
<dbReference type="RefSeq" id="WP_106606315.1">
    <property type="nucleotide sequence ID" value="NZ_PYGK01000039.1"/>
</dbReference>
<protein>
    <submittedName>
        <fullName evidence="1">Uncharacterized protein</fullName>
    </submittedName>
</protein>
<dbReference type="AlphaFoldDB" id="A0A2P8F8J6"/>
<sequence>MKVAFYLNQGRKKNLYCRIGDGKERVTFSLEYTIDPQLWNSKKEMPNDDDVHYYTLIDLKNHLNKKYHELKLEKKENILTILKNVAESLMASEGLDGIAKTLFNMGNKELEVPPYDEFLKAFEKYSGLKRNQYKVQPLDELIHFHTDSEVYVMDTYAGLHARLKGYVESQSYDEIYTATKEWIWGEIYVDAGIEKHVFLPAMLSQWETLWSNKYEHIKKEIGRTDHLDKMKARSWRAMQVFMGCYDSAGDIIKLAWEIDDMELYPLAVIAMLDIFDADSCYDEYCEYEFEQPDEWESVTLDDVEGENWEGPVFFTKPYEI</sequence>